<feature type="domain" description="RagB/SusD" evidence="6">
    <location>
        <begin position="381"/>
        <end position="512"/>
    </location>
</feature>
<comment type="similarity">
    <text evidence="2">Belongs to the SusD family.</text>
</comment>
<keyword evidence="4" id="KW-0472">Membrane</keyword>
<protein>
    <submittedName>
        <fullName evidence="8">RagB/SusD family nutrient uptake outer membrane protein</fullName>
    </submittedName>
</protein>
<dbReference type="InterPro" id="IPR033985">
    <property type="entry name" value="SusD-like_N"/>
</dbReference>
<evidence type="ECO:0000313" key="9">
    <source>
        <dbReference type="Proteomes" id="UP000196587"/>
    </source>
</evidence>
<evidence type="ECO:0000259" key="6">
    <source>
        <dbReference type="Pfam" id="PF07980"/>
    </source>
</evidence>
<dbReference type="EMBL" id="NFKE01000019">
    <property type="protein sequence ID" value="OUP31691.1"/>
    <property type="molecule type" value="Genomic_DNA"/>
</dbReference>
<dbReference type="InterPro" id="IPR012944">
    <property type="entry name" value="SusD_RagB_dom"/>
</dbReference>
<accession>A0A1Y4JNR6</accession>
<name>A0A1Y4JNR6_9BACE</name>
<dbReference type="AlphaFoldDB" id="A0A1Y4JNR6"/>
<dbReference type="GO" id="GO:0009279">
    <property type="term" value="C:cell outer membrane"/>
    <property type="evidence" value="ECO:0007669"/>
    <property type="project" value="UniProtKB-SubCell"/>
</dbReference>
<evidence type="ECO:0000256" key="2">
    <source>
        <dbReference type="ARBA" id="ARBA00006275"/>
    </source>
</evidence>
<dbReference type="RefSeq" id="WP_087413637.1">
    <property type="nucleotide sequence ID" value="NZ_CALIXP010000053.1"/>
</dbReference>
<dbReference type="PROSITE" id="PS51257">
    <property type="entry name" value="PROKAR_LIPOPROTEIN"/>
    <property type="match status" value="1"/>
</dbReference>
<evidence type="ECO:0000256" key="1">
    <source>
        <dbReference type="ARBA" id="ARBA00004442"/>
    </source>
</evidence>
<dbReference type="SUPFAM" id="SSF48452">
    <property type="entry name" value="TPR-like"/>
    <property type="match status" value="1"/>
</dbReference>
<dbReference type="Proteomes" id="UP000196587">
    <property type="component" value="Unassembled WGS sequence"/>
</dbReference>
<evidence type="ECO:0000256" key="5">
    <source>
        <dbReference type="ARBA" id="ARBA00023237"/>
    </source>
</evidence>
<keyword evidence="3" id="KW-0732">Signal</keyword>
<evidence type="ECO:0000259" key="7">
    <source>
        <dbReference type="Pfam" id="PF14322"/>
    </source>
</evidence>
<dbReference type="Pfam" id="PF07980">
    <property type="entry name" value="SusD_RagB"/>
    <property type="match status" value="1"/>
</dbReference>
<evidence type="ECO:0000313" key="8">
    <source>
        <dbReference type="EMBL" id="OUP31691.1"/>
    </source>
</evidence>
<feature type="domain" description="SusD-like N-terminal" evidence="7">
    <location>
        <begin position="43"/>
        <end position="232"/>
    </location>
</feature>
<dbReference type="Gene3D" id="1.25.40.390">
    <property type="match status" value="1"/>
</dbReference>
<proteinExistence type="inferred from homology"/>
<reference evidence="9" key="1">
    <citation type="submission" date="2017-04" db="EMBL/GenBank/DDBJ databases">
        <title>Function of individual gut microbiota members based on whole genome sequencing of pure cultures obtained from chicken caecum.</title>
        <authorList>
            <person name="Medvecky M."/>
            <person name="Cejkova D."/>
            <person name="Polansky O."/>
            <person name="Karasova D."/>
            <person name="Kubasova T."/>
            <person name="Cizek A."/>
            <person name="Rychlik I."/>
        </authorList>
    </citation>
    <scope>NUCLEOTIDE SEQUENCE [LARGE SCALE GENOMIC DNA]</scope>
    <source>
        <strain evidence="9">An189</strain>
    </source>
</reference>
<dbReference type="InterPro" id="IPR011990">
    <property type="entry name" value="TPR-like_helical_dom_sf"/>
</dbReference>
<evidence type="ECO:0000256" key="4">
    <source>
        <dbReference type="ARBA" id="ARBA00023136"/>
    </source>
</evidence>
<organism evidence="8 9">
    <name type="scientific">Bacteroides clarus</name>
    <dbReference type="NCBI Taxonomy" id="626929"/>
    <lineage>
        <taxon>Bacteria</taxon>
        <taxon>Pseudomonadati</taxon>
        <taxon>Bacteroidota</taxon>
        <taxon>Bacteroidia</taxon>
        <taxon>Bacteroidales</taxon>
        <taxon>Bacteroidaceae</taxon>
        <taxon>Bacteroides</taxon>
    </lineage>
</organism>
<dbReference type="CDD" id="cd08977">
    <property type="entry name" value="SusD"/>
    <property type="match status" value="1"/>
</dbReference>
<evidence type="ECO:0000256" key="3">
    <source>
        <dbReference type="ARBA" id="ARBA00022729"/>
    </source>
</evidence>
<comment type="subcellular location">
    <subcellularLocation>
        <location evidence="1">Cell outer membrane</location>
    </subcellularLocation>
</comment>
<sequence length="513" mass="58326">MKRLNYIISGLLSLSISLSSCDEFLNVEPSDARTIQYFYTNPKEAQQALMGVYNGLLPISSYYLMLSDVRSDDVWTGMPDDNEQNYMAFNAFRKQISQISTLEAAWTDYYEIIARANVLLEKIENLAFDEKIEGFSVKESFIAEARFLRAFAYFDLVRFFGRVPAVTSSQTVDEAMKTPQSEAKDIYENIIIPDLEYAINHMGDIAYGYNGNESASGRATKPAAQALLGRVYWTMAGFPLWDNSKKAPAMELLETVIDNANAGNKYWAKDSKEWKKIWISDNDNKYHIFEIQYAMQSGYGNPMIFSSLPKVSSSLSHVTMSGNKINSSKSLRNLYRENSGEIRFLPTIRKGESYFEKLFENIMKRDTLGFSKIDDQIVDRNSFPINYPLIRLEDVMLMYADLAGPTDKGVEMVNKIRVRAGLKELSASQKTTEAFKNCVLDERRRELAGEGIRWHDIVRSGNFTEYIKAAYILEGNEGISAAGNVQEGMYVYPIPDKQLLVNDGLYTQNEAYK</sequence>
<dbReference type="Pfam" id="PF14322">
    <property type="entry name" value="SusD-like_3"/>
    <property type="match status" value="1"/>
</dbReference>
<gene>
    <name evidence="8" type="ORF">B5F24_16560</name>
</gene>
<keyword evidence="5" id="KW-0998">Cell outer membrane</keyword>
<comment type="caution">
    <text evidence="8">The sequence shown here is derived from an EMBL/GenBank/DDBJ whole genome shotgun (WGS) entry which is preliminary data.</text>
</comment>